<dbReference type="InterPro" id="IPR007688">
    <property type="entry name" value="Conjugal_tfr_TrbL/VirB6"/>
</dbReference>
<keyword evidence="5 6" id="KW-0472">Membrane</keyword>
<gene>
    <name evidence="7" type="ORF">GCM10023262_12130</name>
</gene>
<protein>
    <submittedName>
        <fullName evidence="7">Uncharacterized protein</fullName>
    </submittedName>
</protein>
<accession>A0ABP8VJ16</accession>
<feature type="transmembrane region" description="Helical" evidence="6">
    <location>
        <begin position="48"/>
        <end position="67"/>
    </location>
</feature>
<organism evidence="7 8">
    <name type="scientific">Bartonella pachyuromydis</name>
    <dbReference type="NCBI Taxonomy" id="931097"/>
    <lineage>
        <taxon>Bacteria</taxon>
        <taxon>Pseudomonadati</taxon>
        <taxon>Pseudomonadota</taxon>
        <taxon>Alphaproteobacteria</taxon>
        <taxon>Hyphomicrobiales</taxon>
        <taxon>Bartonellaceae</taxon>
        <taxon>Bartonella</taxon>
    </lineage>
</organism>
<keyword evidence="3 6" id="KW-0812">Transmembrane</keyword>
<evidence type="ECO:0000256" key="3">
    <source>
        <dbReference type="ARBA" id="ARBA00022692"/>
    </source>
</evidence>
<dbReference type="Proteomes" id="UP001501699">
    <property type="component" value="Unassembled WGS sequence"/>
</dbReference>
<keyword evidence="4 6" id="KW-1133">Transmembrane helix</keyword>
<name>A0ABP8VJ16_9HYPH</name>
<comment type="subcellular location">
    <subcellularLocation>
        <location evidence="1">Membrane</location>
        <topology evidence="1">Multi-pass membrane protein</topology>
    </subcellularLocation>
</comment>
<evidence type="ECO:0000256" key="4">
    <source>
        <dbReference type="ARBA" id="ARBA00022989"/>
    </source>
</evidence>
<dbReference type="EMBL" id="BAABJA010000008">
    <property type="protein sequence ID" value="GAA4664898.1"/>
    <property type="molecule type" value="Genomic_DNA"/>
</dbReference>
<evidence type="ECO:0000313" key="8">
    <source>
        <dbReference type="Proteomes" id="UP001501699"/>
    </source>
</evidence>
<evidence type="ECO:0000313" key="7">
    <source>
        <dbReference type="EMBL" id="GAA4664898.1"/>
    </source>
</evidence>
<evidence type="ECO:0000256" key="6">
    <source>
        <dbReference type="SAM" id="Phobius"/>
    </source>
</evidence>
<comment type="similarity">
    <text evidence="2">Belongs to the TrbL/VirB6 family.</text>
</comment>
<evidence type="ECO:0000256" key="2">
    <source>
        <dbReference type="ARBA" id="ARBA00007802"/>
    </source>
</evidence>
<proteinExistence type="inferred from homology"/>
<evidence type="ECO:0000256" key="1">
    <source>
        <dbReference type="ARBA" id="ARBA00004141"/>
    </source>
</evidence>
<keyword evidence="8" id="KW-1185">Reference proteome</keyword>
<reference evidence="8" key="1">
    <citation type="journal article" date="2019" name="Int. J. Syst. Evol. Microbiol.">
        <title>The Global Catalogue of Microorganisms (GCM) 10K type strain sequencing project: providing services to taxonomists for standard genome sequencing and annotation.</title>
        <authorList>
            <consortium name="The Broad Institute Genomics Platform"/>
            <consortium name="The Broad Institute Genome Sequencing Center for Infectious Disease"/>
            <person name="Wu L."/>
            <person name="Ma J."/>
        </authorList>
    </citation>
    <scope>NUCLEOTIDE SEQUENCE [LARGE SCALE GENOMIC DNA]</scope>
    <source>
        <strain evidence="8">JCM 17714</strain>
    </source>
</reference>
<sequence length="120" mass="13387">MFSATRRFTETWLNQTINFIILQVLVVLLGDMYVKVSSSIFSDNITDIMISLLGFMVIGICGIYLFFHLPAIASALASGGASLTGATKFRSKHSKNGWESCSKVRRIYRKNGKKHSEPHV</sequence>
<feature type="transmembrane region" description="Helical" evidence="6">
    <location>
        <begin position="12"/>
        <end position="36"/>
    </location>
</feature>
<dbReference type="Pfam" id="PF04610">
    <property type="entry name" value="TrbL"/>
    <property type="match status" value="1"/>
</dbReference>
<evidence type="ECO:0000256" key="5">
    <source>
        <dbReference type="ARBA" id="ARBA00023136"/>
    </source>
</evidence>
<comment type="caution">
    <text evidence="7">The sequence shown here is derived from an EMBL/GenBank/DDBJ whole genome shotgun (WGS) entry which is preliminary data.</text>
</comment>